<keyword evidence="3" id="KW-1185">Reference proteome</keyword>
<protein>
    <submittedName>
        <fullName evidence="2">Uncharacterized protein</fullName>
    </submittedName>
</protein>
<gene>
    <name evidence="2" type="ORF">B9Z65_2467</name>
</gene>
<sequence length="365" mass="42526">MAYYPPYDPYYSPPRLSPQPYAPYYRSSSHGRGHENTTNVFVPTSPDYRGRQIERIADEIQDLRISQSRGRYRAHSDLVYARSRSRSRSSSHLEREIERLKKDLEASEGRHHEDEHKHQIISQWENEQAEKKRKKEEEIKRVKEQIRVDEIMAKEKADKQYKEFEALQEKKKQEAELKAKQEKEKADKATRANLAKAGYSENQIDRIMARASDEHKEQTTIESKTTNIIAYPGGGQPTHVHHHSGHHNHHSAGDIIVAGSGRTPVYPRAHRHDISTDVLKEFGISYRYDPVDSNYIIIYREMDQAMFEVLHDKTKEQRGRGKKKYLIEAKKDRGGGLAIVRKKDSRSRSRSRNRGSEKIVYVRGI</sequence>
<feature type="compositionally biased region" description="Basic and acidic residues" evidence="1">
    <location>
        <begin position="105"/>
        <end position="118"/>
    </location>
</feature>
<accession>A0A2P7ZAT6</accession>
<dbReference type="EMBL" id="NHZQ01000251">
    <property type="protein sequence ID" value="PSK45327.1"/>
    <property type="molecule type" value="Genomic_DNA"/>
</dbReference>
<feature type="region of interest" description="Disordered" evidence="1">
    <location>
        <begin position="1"/>
        <end position="46"/>
    </location>
</feature>
<dbReference type="AlphaFoldDB" id="A0A2P7ZAT6"/>
<feature type="compositionally biased region" description="Pro residues" evidence="1">
    <location>
        <begin position="1"/>
        <end position="21"/>
    </location>
</feature>
<evidence type="ECO:0000313" key="3">
    <source>
        <dbReference type="Proteomes" id="UP000243723"/>
    </source>
</evidence>
<organism evidence="2 3">
    <name type="scientific">Elsinoe australis</name>
    <dbReference type="NCBI Taxonomy" id="40998"/>
    <lineage>
        <taxon>Eukaryota</taxon>
        <taxon>Fungi</taxon>
        <taxon>Dikarya</taxon>
        <taxon>Ascomycota</taxon>
        <taxon>Pezizomycotina</taxon>
        <taxon>Dothideomycetes</taxon>
        <taxon>Dothideomycetidae</taxon>
        <taxon>Myriangiales</taxon>
        <taxon>Elsinoaceae</taxon>
        <taxon>Elsinoe</taxon>
    </lineage>
</organism>
<dbReference type="OrthoDB" id="6133115at2759"/>
<proteinExistence type="predicted"/>
<dbReference type="Proteomes" id="UP000243723">
    <property type="component" value="Unassembled WGS sequence"/>
</dbReference>
<feature type="compositionally biased region" description="Polar residues" evidence="1">
    <location>
        <begin position="26"/>
        <end position="42"/>
    </location>
</feature>
<feature type="region of interest" description="Disordered" evidence="1">
    <location>
        <begin position="105"/>
        <end position="138"/>
    </location>
</feature>
<reference evidence="2 3" key="1">
    <citation type="submission" date="2017-05" db="EMBL/GenBank/DDBJ databases">
        <title>Draft genome sequence of Elsinoe australis.</title>
        <authorList>
            <person name="Cheng Q."/>
        </authorList>
    </citation>
    <scope>NUCLEOTIDE SEQUENCE [LARGE SCALE GENOMIC DNA]</scope>
    <source>
        <strain evidence="2 3">NL1</strain>
    </source>
</reference>
<comment type="caution">
    <text evidence="2">The sequence shown here is derived from an EMBL/GenBank/DDBJ whole genome shotgun (WGS) entry which is preliminary data.</text>
</comment>
<evidence type="ECO:0000313" key="2">
    <source>
        <dbReference type="EMBL" id="PSK45327.1"/>
    </source>
</evidence>
<name>A0A2P7ZAT6_9PEZI</name>
<evidence type="ECO:0000256" key="1">
    <source>
        <dbReference type="SAM" id="MobiDB-lite"/>
    </source>
</evidence>